<keyword evidence="9" id="KW-1185">Reference proteome</keyword>
<comment type="similarity">
    <text evidence="1">Belongs to the 'phage' integrase family.</text>
</comment>
<dbReference type="InterPro" id="IPR044068">
    <property type="entry name" value="CB"/>
</dbReference>
<keyword evidence="2 4" id="KW-0238">DNA-binding</keyword>
<protein>
    <recommendedName>
        <fullName evidence="10">Site-specific integrase</fullName>
    </recommendedName>
</protein>
<evidence type="ECO:0000256" key="2">
    <source>
        <dbReference type="ARBA" id="ARBA00023125"/>
    </source>
</evidence>
<dbReference type="EMBL" id="LFEH01000002">
    <property type="protein sequence ID" value="KMS81793.1"/>
    <property type="molecule type" value="Genomic_DNA"/>
</dbReference>
<proteinExistence type="inferred from homology"/>
<evidence type="ECO:0000313" key="9">
    <source>
        <dbReference type="Proteomes" id="UP000037274"/>
    </source>
</evidence>
<dbReference type="Gene3D" id="1.10.150.130">
    <property type="match status" value="1"/>
</dbReference>
<accession>A0ABR5I5R6</accession>
<evidence type="ECO:0000259" key="6">
    <source>
        <dbReference type="PROSITE" id="PS51898"/>
    </source>
</evidence>
<dbReference type="Gene3D" id="1.10.443.10">
    <property type="entry name" value="Intergrase catalytic core"/>
    <property type="match status" value="1"/>
</dbReference>
<dbReference type="PROSITE" id="PS51900">
    <property type="entry name" value="CB"/>
    <property type="match status" value="1"/>
</dbReference>
<dbReference type="InterPro" id="IPR013762">
    <property type="entry name" value="Integrase-like_cat_sf"/>
</dbReference>
<evidence type="ECO:0000256" key="3">
    <source>
        <dbReference type="ARBA" id="ARBA00023172"/>
    </source>
</evidence>
<dbReference type="Proteomes" id="UP000037274">
    <property type="component" value="Unassembled WGS sequence"/>
</dbReference>
<evidence type="ECO:0000256" key="5">
    <source>
        <dbReference type="SAM" id="MobiDB-lite"/>
    </source>
</evidence>
<dbReference type="InterPro" id="IPR002104">
    <property type="entry name" value="Integrase_catalytic"/>
</dbReference>
<dbReference type="InterPro" id="IPR058717">
    <property type="entry name" value="Phage_L5_Integrase_N"/>
</dbReference>
<dbReference type="Pfam" id="PF26003">
    <property type="entry name" value="Integrase_N_phage"/>
    <property type="match status" value="1"/>
</dbReference>
<evidence type="ECO:0000259" key="7">
    <source>
        <dbReference type="PROSITE" id="PS51900"/>
    </source>
</evidence>
<organism evidence="8 9">
    <name type="scientific">Streptomyces leeuwenhoekii</name>
    <dbReference type="NCBI Taxonomy" id="1437453"/>
    <lineage>
        <taxon>Bacteria</taxon>
        <taxon>Bacillati</taxon>
        <taxon>Actinomycetota</taxon>
        <taxon>Actinomycetes</taxon>
        <taxon>Kitasatosporales</taxon>
        <taxon>Streptomycetaceae</taxon>
        <taxon>Streptomyces</taxon>
    </lineage>
</organism>
<sequence>MASKSIKKRPNGKWRARYRDLAGKEHARHFERKVDGERWLDEVTAALVTGAYVDPKDKKLTVDQWCDLWIESYAKRESTVRQAKVHLAQIREEFGPLPLMAVDEMAVKRWMARLLREGVSQSYRFALHSRLSQVMRAAVRAKKLTTNPCSRETSPGAGKQRPYVCTDAQLWKLYEAAEEKYRPAILLGAFAGLRTAEACGLRAVDVDLDARTVTPTLQYPDKPLKTEGSVAAVPIPDVFVGELKRLLDGRTDGWVLLDDDGAQLGPWKVERHMRRIRKQVAGLSPEFRFHDLRHYYASMLIASGADVKVVQQRLRHSKATTTLNTYGHLWPDSDQSTRAAVERAMGPLINNAADPLRTVEESAEGPSSSEPS</sequence>
<feature type="domain" description="Tyr recombinase" evidence="6">
    <location>
        <begin position="160"/>
        <end position="342"/>
    </location>
</feature>
<comment type="caution">
    <text evidence="8">The sequence shown here is derived from an EMBL/GenBank/DDBJ whole genome shotgun (WGS) entry which is preliminary data.</text>
</comment>
<dbReference type="PANTHER" id="PTHR30349">
    <property type="entry name" value="PHAGE INTEGRASE-RELATED"/>
    <property type="match status" value="1"/>
</dbReference>
<dbReference type="SUPFAM" id="SSF56349">
    <property type="entry name" value="DNA breaking-rejoining enzymes"/>
    <property type="match status" value="1"/>
</dbReference>
<keyword evidence="3" id="KW-0233">DNA recombination</keyword>
<dbReference type="InterPro" id="IPR010998">
    <property type="entry name" value="Integrase_recombinase_N"/>
</dbReference>
<feature type="domain" description="Core-binding (CB)" evidence="7">
    <location>
        <begin position="60"/>
        <end position="139"/>
    </location>
</feature>
<dbReference type="PANTHER" id="PTHR30349:SF64">
    <property type="entry name" value="PROPHAGE INTEGRASE INTD-RELATED"/>
    <property type="match status" value="1"/>
</dbReference>
<evidence type="ECO:0000256" key="4">
    <source>
        <dbReference type="PROSITE-ProRule" id="PRU01248"/>
    </source>
</evidence>
<dbReference type="InterPro" id="IPR050090">
    <property type="entry name" value="Tyrosine_recombinase_XerCD"/>
</dbReference>
<gene>
    <name evidence="8" type="ORF">ACH49_01285</name>
</gene>
<evidence type="ECO:0000313" key="8">
    <source>
        <dbReference type="EMBL" id="KMS81793.1"/>
    </source>
</evidence>
<dbReference type="CDD" id="cd01189">
    <property type="entry name" value="INT_ICEBs1_C_like"/>
    <property type="match status" value="1"/>
</dbReference>
<feature type="region of interest" description="Disordered" evidence="5">
    <location>
        <begin position="350"/>
        <end position="372"/>
    </location>
</feature>
<dbReference type="InterPro" id="IPR011010">
    <property type="entry name" value="DNA_brk_join_enz"/>
</dbReference>
<evidence type="ECO:0008006" key="10">
    <source>
        <dbReference type="Google" id="ProtNLM"/>
    </source>
</evidence>
<dbReference type="PROSITE" id="PS51898">
    <property type="entry name" value="TYR_RECOMBINASE"/>
    <property type="match status" value="1"/>
</dbReference>
<reference evidence="8 9" key="1">
    <citation type="submission" date="2015-06" db="EMBL/GenBank/DDBJ databases">
        <title>Draft genome sequence of Streptomyces leeuwenhoekii C58, which produces the novel lasso peptide, chaxapeptin.</title>
        <authorList>
            <person name="Yi Y."/>
            <person name="Hai D."/>
            <person name="Jaspars M."/>
            <person name="Sheng H."/>
            <person name="Rateb M.E."/>
            <person name="Bull A."/>
            <person name="Goodfellow M."/>
            <person name="Asenjo J.A."/>
            <person name="Ebel R."/>
        </authorList>
    </citation>
    <scope>NUCLEOTIDE SEQUENCE [LARGE SCALE GENOMIC DNA]</scope>
    <source>
        <strain evidence="8 9">C58</strain>
    </source>
</reference>
<name>A0ABR5I5R6_STRLW</name>
<evidence type="ECO:0000256" key="1">
    <source>
        <dbReference type="ARBA" id="ARBA00008857"/>
    </source>
</evidence>
<dbReference type="Pfam" id="PF00589">
    <property type="entry name" value="Phage_integrase"/>
    <property type="match status" value="1"/>
</dbReference>
<dbReference type="RefSeq" id="WP_048571738.1">
    <property type="nucleotide sequence ID" value="NZ_LFEH01000002.1"/>
</dbReference>